<accession>A0A7J6WWJ5</accession>
<evidence type="ECO:0000313" key="2">
    <source>
        <dbReference type="Proteomes" id="UP000554482"/>
    </source>
</evidence>
<gene>
    <name evidence="1" type="ORF">FRX31_009126</name>
</gene>
<name>A0A7J6WWJ5_THATH</name>
<organism evidence="1 2">
    <name type="scientific">Thalictrum thalictroides</name>
    <name type="common">Rue-anemone</name>
    <name type="synonym">Anemone thalictroides</name>
    <dbReference type="NCBI Taxonomy" id="46969"/>
    <lineage>
        <taxon>Eukaryota</taxon>
        <taxon>Viridiplantae</taxon>
        <taxon>Streptophyta</taxon>
        <taxon>Embryophyta</taxon>
        <taxon>Tracheophyta</taxon>
        <taxon>Spermatophyta</taxon>
        <taxon>Magnoliopsida</taxon>
        <taxon>Ranunculales</taxon>
        <taxon>Ranunculaceae</taxon>
        <taxon>Thalictroideae</taxon>
        <taxon>Thalictrum</taxon>
    </lineage>
</organism>
<dbReference type="AlphaFoldDB" id="A0A7J6WWJ5"/>
<dbReference type="EMBL" id="JABWDY010009630">
    <property type="protein sequence ID" value="KAF5201287.1"/>
    <property type="molecule type" value="Genomic_DNA"/>
</dbReference>
<keyword evidence="2" id="KW-1185">Reference proteome</keyword>
<feature type="non-terminal residue" evidence="1">
    <location>
        <position position="1"/>
    </location>
</feature>
<dbReference type="Proteomes" id="UP000554482">
    <property type="component" value="Unassembled WGS sequence"/>
</dbReference>
<proteinExistence type="predicted"/>
<reference evidence="1 2" key="1">
    <citation type="submission" date="2020-06" db="EMBL/GenBank/DDBJ databases">
        <title>Transcriptomic and genomic resources for Thalictrum thalictroides and T. hernandezii: Facilitating candidate gene discovery in an emerging model plant lineage.</title>
        <authorList>
            <person name="Arias T."/>
            <person name="Riano-Pachon D.M."/>
            <person name="Di Stilio V.S."/>
        </authorList>
    </citation>
    <scope>NUCLEOTIDE SEQUENCE [LARGE SCALE GENOMIC DNA]</scope>
    <source>
        <strain evidence="2">cv. WT478/WT964</strain>
        <tissue evidence="1">Leaves</tissue>
    </source>
</reference>
<evidence type="ECO:0000313" key="1">
    <source>
        <dbReference type="EMBL" id="KAF5201287.1"/>
    </source>
</evidence>
<protein>
    <submittedName>
        <fullName evidence="1">Uncharacterized protein</fullName>
    </submittedName>
</protein>
<comment type="caution">
    <text evidence="1">The sequence shown here is derived from an EMBL/GenBank/DDBJ whole genome shotgun (WGS) entry which is preliminary data.</text>
</comment>
<sequence length="92" mass="10220">LLVSPARHSESSTKIIFSHVYLPDDTDSDDPVDSEDDKDSDVAIASENSWKEALSGSCCKQWFITMERPALGSTSMQKMEYYNKALTSVVGR</sequence>